<name>A0A7C4Y466_9BACT</name>
<keyword evidence="3 9" id="KW-0808">Transferase</keyword>
<dbReference type="AlphaFoldDB" id="A0A7C4Y466"/>
<dbReference type="InterPro" id="IPR029044">
    <property type="entry name" value="Nucleotide-diphossugar_trans"/>
</dbReference>
<evidence type="ECO:0000256" key="9">
    <source>
        <dbReference type="HAMAP-Rule" id="MF_00624"/>
    </source>
</evidence>
<dbReference type="CDD" id="cd02508">
    <property type="entry name" value="ADP_Glucose_PP"/>
    <property type="match status" value="1"/>
</dbReference>
<evidence type="ECO:0000256" key="3">
    <source>
        <dbReference type="ARBA" id="ARBA00022679"/>
    </source>
</evidence>
<gene>
    <name evidence="9 12" type="primary">glgC</name>
    <name evidence="12" type="ORF">ENV82_03615</name>
</gene>
<evidence type="ECO:0000256" key="5">
    <source>
        <dbReference type="ARBA" id="ARBA00022741"/>
    </source>
</evidence>
<dbReference type="PANTHER" id="PTHR43523:SF2">
    <property type="entry name" value="GLUCOSE-1-PHOSPHATE ADENYLYLTRANSFERASE"/>
    <property type="match status" value="1"/>
</dbReference>
<dbReference type="Gene3D" id="3.90.550.10">
    <property type="entry name" value="Spore Coat Polysaccharide Biosynthesis Protein SpsA, Chain A"/>
    <property type="match status" value="1"/>
</dbReference>
<evidence type="ECO:0000256" key="6">
    <source>
        <dbReference type="ARBA" id="ARBA00022840"/>
    </source>
</evidence>
<evidence type="ECO:0000259" key="11">
    <source>
        <dbReference type="Pfam" id="PF24894"/>
    </source>
</evidence>
<feature type="binding site" evidence="9">
    <location>
        <position position="199"/>
    </location>
    <ligand>
        <name>alpha-D-glucose 1-phosphate</name>
        <dbReference type="ChEBI" id="CHEBI:58601"/>
    </ligand>
</feature>
<dbReference type="UniPathway" id="UPA00164"/>
<evidence type="ECO:0000256" key="2">
    <source>
        <dbReference type="ARBA" id="ARBA00022600"/>
    </source>
</evidence>
<keyword evidence="8 9" id="KW-0119">Carbohydrate metabolism</keyword>
<feature type="site" description="Could play a key role in the communication between the regulatory and the substrate sites" evidence="9">
    <location>
        <position position="62"/>
    </location>
</feature>
<keyword evidence="4 9" id="KW-0548">Nucleotidyltransferase</keyword>
<comment type="function">
    <text evidence="9">Involved in the biosynthesis of ADP-glucose, a building block required for the elongation reactions to produce glycogen. Catalyzes the reaction between ATP and alpha-D-glucose 1-phosphate (G1P) to produce pyrophosphate and ADP-Glc.</text>
</comment>
<evidence type="ECO:0000313" key="12">
    <source>
        <dbReference type="EMBL" id="HGW60501.1"/>
    </source>
</evidence>
<organism evidence="12">
    <name type="scientific">Caldisericum exile</name>
    <dbReference type="NCBI Taxonomy" id="693075"/>
    <lineage>
        <taxon>Bacteria</taxon>
        <taxon>Pseudomonadati</taxon>
        <taxon>Caldisericota/Cryosericota group</taxon>
        <taxon>Caldisericota</taxon>
        <taxon>Caldisericia</taxon>
        <taxon>Caldisericales</taxon>
        <taxon>Caldisericaceae</taxon>
        <taxon>Caldisericum</taxon>
    </lineage>
</organism>
<dbReference type="NCBIfam" id="NF002023">
    <property type="entry name" value="PRK00844.1"/>
    <property type="match status" value="1"/>
</dbReference>
<dbReference type="InterPro" id="IPR011831">
    <property type="entry name" value="ADP-Glc_PPase"/>
</dbReference>
<dbReference type="SUPFAM" id="SSF51161">
    <property type="entry name" value="Trimeric LpxA-like enzymes"/>
    <property type="match status" value="1"/>
</dbReference>
<dbReference type="InterPro" id="IPR056818">
    <property type="entry name" value="GlmU/GlgC-like_hexapep"/>
</dbReference>
<feature type="binding site" evidence="9">
    <location>
        <position position="166"/>
    </location>
    <ligand>
        <name>alpha-D-glucose 1-phosphate</name>
        <dbReference type="ChEBI" id="CHEBI:58601"/>
    </ligand>
</feature>
<comment type="catalytic activity">
    <reaction evidence="9">
        <text>alpha-D-glucose 1-phosphate + ATP + H(+) = ADP-alpha-D-glucose + diphosphate</text>
        <dbReference type="Rhea" id="RHEA:12120"/>
        <dbReference type="ChEBI" id="CHEBI:15378"/>
        <dbReference type="ChEBI" id="CHEBI:30616"/>
        <dbReference type="ChEBI" id="CHEBI:33019"/>
        <dbReference type="ChEBI" id="CHEBI:57498"/>
        <dbReference type="ChEBI" id="CHEBI:58601"/>
        <dbReference type="EC" id="2.7.7.27"/>
    </reaction>
</comment>
<dbReference type="HAMAP" id="MF_00624">
    <property type="entry name" value="GlgC"/>
    <property type="match status" value="1"/>
</dbReference>
<dbReference type="InterPro" id="IPR023049">
    <property type="entry name" value="GlgC_bac"/>
</dbReference>
<dbReference type="PANTHER" id="PTHR43523">
    <property type="entry name" value="GLUCOSE-1-PHOSPHATE ADENYLYLTRANSFERASE-RELATED"/>
    <property type="match status" value="1"/>
</dbReference>
<dbReference type="PROSITE" id="PS00810">
    <property type="entry name" value="ADP_GLC_PYROPHOSPH_3"/>
    <property type="match status" value="1"/>
</dbReference>
<evidence type="ECO:0000256" key="1">
    <source>
        <dbReference type="ARBA" id="ARBA00010443"/>
    </source>
</evidence>
<protein>
    <recommendedName>
        <fullName evidence="9">Glucose-1-phosphate adenylyltransferase</fullName>
        <ecNumber evidence="9">2.7.7.27</ecNumber>
    </recommendedName>
    <alternativeName>
        <fullName evidence="9">ADP-glucose pyrophosphorylase</fullName>
        <shortName evidence="9">ADPGlc PPase</shortName>
    </alternativeName>
    <alternativeName>
        <fullName evidence="9">ADP-glucose synthase</fullName>
    </alternativeName>
</protein>
<dbReference type="NCBIfam" id="NF001947">
    <property type="entry name" value="PRK00725.1"/>
    <property type="match status" value="1"/>
</dbReference>
<feature type="binding site" evidence="9">
    <location>
        <begin position="181"/>
        <end position="182"/>
    </location>
    <ligand>
        <name>alpha-D-glucose 1-phosphate</name>
        <dbReference type="ChEBI" id="CHEBI:58601"/>
    </ligand>
</feature>
<dbReference type="SUPFAM" id="SSF53448">
    <property type="entry name" value="Nucleotide-diphospho-sugar transferases"/>
    <property type="match status" value="1"/>
</dbReference>
<evidence type="ECO:0000256" key="4">
    <source>
        <dbReference type="ARBA" id="ARBA00022695"/>
    </source>
</evidence>
<comment type="subunit">
    <text evidence="9">Homotetramer.</text>
</comment>
<dbReference type="Pfam" id="PF24894">
    <property type="entry name" value="Hexapep_GlmU"/>
    <property type="match status" value="1"/>
</dbReference>
<keyword evidence="2 9" id="KW-0321">Glycogen metabolism</keyword>
<dbReference type="Pfam" id="PF00483">
    <property type="entry name" value="NTP_transferase"/>
    <property type="match status" value="1"/>
</dbReference>
<dbReference type="PROSITE" id="PS00809">
    <property type="entry name" value="ADP_GLC_PYROPHOSPH_2"/>
    <property type="match status" value="1"/>
</dbReference>
<dbReference type="InterPro" id="IPR011004">
    <property type="entry name" value="Trimer_LpxA-like_sf"/>
</dbReference>
<proteinExistence type="inferred from homology"/>
<dbReference type="NCBIfam" id="TIGR02091">
    <property type="entry name" value="glgC"/>
    <property type="match status" value="1"/>
</dbReference>
<dbReference type="GO" id="GO:0005978">
    <property type="term" value="P:glycogen biosynthetic process"/>
    <property type="evidence" value="ECO:0007669"/>
    <property type="project" value="UniProtKB-UniRule"/>
</dbReference>
<dbReference type="GO" id="GO:0008878">
    <property type="term" value="F:glucose-1-phosphate adenylyltransferase activity"/>
    <property type="evidence" value="ECO:0007669"/>
    <property type="project" value="UniProtKB-UniRule"/>
</dbReference>
<keyword evidence="7 9" id="KW-0320">Glycogen biosynthesis</keyword>
<keyword evidence="6 9" id="KW-0067">ATP-binding</keyword>
<reference evidence="12" key="1">
    <citation type="journal article" date="2020" name="mSystems">
        <title>Genome- and Community-Level Interaction Insights into Carbon Utilization and Element Cycling Functions of Hydrothermarchaeota in Hydrothermal Sediment.</title>
        <authorList>
            <person name="Zhou Z."/>
            <person name="Liu Y."/>
            <person name="Xu W."/>
            <person name="Pan J."/>
            <person name="Luo Z.H."/>
            <person name="Li M."/>
        </authorList>
    </citation>
    <scope>NUCLEOTIDE SEQUENCE [LARGE SCALE GENOMIC DNA]</scope>
    <source>
        <strain evidence="12">SpSt-794</strain>
    </source>
</reference>
<comment type="pathway">
    <text evidence="9">Glycan biosynthesis; glycogen biosynthesis.</text>
</comment>
<feature type="site" description="Could play a key role in the communication between the regulatory and the substrate sites" evidence="9">
    <location>
        <position position="100"/>
    </location>
</feature>
<dbReference type="InterPro" id="IPR005835">
    <property type="entry name" value="NTP_transferase_dom"/>
</dbReference>
<evidence type="ECO:0000256" key="8">
    <source>
        <dbReference type="ARBA" id="ARBA00023277"/>
    </source>
</evidence>
<feature type="domain" description="Nucleotidyl transferase" evidence="10">
    <location>
        <begin position="11"/>
        <end position="274"/>
    </location>
</feature>
<comment type="caution">
    <text evidence="12">The sequence shown here is derived from an EMBL/GenBank/DDBJ whole genome shotgun (WGS) entry which is preliminary data.</text>
</comment>
<dbReference type="CDD" id="cd04651">
    <property type="entry name" value="LbH_G1P_AT_C"/>
    <property type="match status" value="1"/>
</dbReference>
<feature type="domain" description="Glucose-1-phosphate adenylyltransferase/Bifunctional protein GlmU-like C-terminal hexapeptide" evidence="11">
    <location>
        <begin position="311"/>
        <end position="403"/>
    </location>
</feature>
<evidence type="ECO:0000259" key="10">
    <source>
        <dbReference type="Pfam" id="PF00483"/>
    </source>
</evidence>
<evidence type="ECO:0000256" key="7">
    <source>
        <dbReference type="ARBA" id="ARBA00023056"/>
    </source>
</evidence>
<dbReference type="GO" id="GO:0005524">
    <property type="term" value="F:ATP binding"/>
    <property type="evidence" value="ECO:0007669"/>
    <property type="project" value="UniProtKB-KW"/>
</dbReference>
<feature type="binding site" evidence="9">
    <location>
        <position position="101"/>
    </location>
    <ligand>
        <name>alpha-D-glucose 1-phosphate</name>
        <dbReference type="ChEBI" id="CHEBI:58601"/>
    </ligand>
</feature>
<dbReference type="Gene3D" id="2.160.10.10">
    <property type="entry name" value="Hexapeptide repeat proteins"/>
    <property type="match status" value="1"/>
</dbReference>
<dbReference type="InterPro" id="IPR005836">
    <property type="entry name" value="ADP_Glu_pyroP_CS"/>
</dbReference>
<dbReference type="EMBL" id="DTHV01000114">
    <property type="protein sequence ID" value="HGW60501.1"/>
    <property type="molecule type" value="Genomic_DNA"/>
</dbReference>
<comment type="similarity">
    <text evidence="1 9">Belongs to the bacterial/plant glucose-1-phosphate adenylyltransferase family.</text>
</comment>
<keyword evidence="5 9" id="KW-0547">Nucleotide-binding</keyword>
<accession>A0A7C4Y466</accession>
<sequence length="424" mass="48440">MVNIEKEVFAYILAGGKGERLYPLTKERAKPAVPFGGKFRIIDFTLSNCINSGIRRIAVATQYKSNSLRRHLALAWNFLNMRFNEYVVDVPPQQIYGEKWYAGTADAVFQNLYFIEQEKPKLVLILSGDHIYKMNYKDMIDFHIQNKGDITIATFVVEKSRASAFGILEVDNTGRIIQFKEKPKEPPILKDEKDKCLASMGVYVFNPDVLTELLVHDAEVSTSSHDFGKDIIPYAIHHGYRVFAYRFRENGGEDGYFQDVGTIDAFYSANMDILSPAPRIDIFDRNWPIYTHSRQYPPCKITEGTLFDKLLESSVKNSIIGEGSIISGATIRNSIIFYDVKIKAGSIVEDSIIFSEVTIGRSVKIKRAIIDKHVEIPDNIEIGYHPEFDKKYFYVTGSNIVIIERKYKFTKKLLEAWNGRTTET</sequence>
<dbReference type="EC" id="2.7.7.27" evidence="9"/>